<reference evidence="3" key="1">
    <citation type="submission" date="2017-10" db="EMBL/GenBank/DDBJ databases">
        <title>Rapid genome shrinkage in a self-fertile nematode reveals novel sperm competition proteins.</title>
        <authorList>
            <person name="Yin D."/>
            <person name="Schwarz E.M."/>
            <person name="Thomas C.G."/>
            <person name="Felde R.L."/>
            <person name="Korf I.F."/>
            <person name="Cutter A.D."/>
            <person name="Schartner C.M."/>
            <person name="Ralston E.J."/>
            <person name="Meyer B.J."/>
            <person name="Haag E.S."/>
        </authorList>
    </citation>
    <scope>NUCLEOTIDE SEQUENCE [LARGE SCALE GENOMIC DNA]</scope>
    <source>
        <strain evidence="3">JU1422</strain>
    </source>
</reference>
<dbReference type="PANTHER" id="PTHR39377:SF1">
    <property type="entry name" value="FIP (FUNGUS-INDUCED PROTEIN) RELATED"/>
    <property type="match status" value="1"/>
</dbReference>
<dbReference type="AlphaFoldDB" id="A0A2G5UVS3"/>
<proteinExistence type="predicted"/>
<dbReference type="OrthoDB" id="5771130at2759"/>
<feature type="signal peptide" evidence="1">
    <location>
        <begin position="1"/>
        <end position="23"/>
    </location>
</feature>
<keyword evidence="1" id="KW-0732">Signal</keyword>
<comment type="caution">
    <text evidence="2">The sequence shown here is derived from an EMBL/GenBank/DDBJ whole genome shotgun (WGS) entry which is preliminary data.</text>
</comment>
<feature type="chain" id="PRO_5013835235" evidence="1">
    <location>
        <begin position="24"/>
        <end position="155"/>
    </location>
</feature>
<evidence type="ECO:0000313" key="2">
    <source>
        <dbReference type="EMBL" id="PIC43610.1"/>
    </source>
</evidence>
<dbReference type="PANTHER" id="PTHR39377">
    <property type="entry name" value="PROTEIN CBG18423-RELATED"/>
    <property type="match status" value="1"/>
</dbReference>
<evidence type="ECO:0000313" key="3">
    <source>
        <dbReference type="Proteomes" id="UP000230233"/>
    </source>
</evidence>
<evidence type="ECO:0000256" key="1">
    <source>
        <dbReference type="SAM" id="SignalP"/>
    </source>
</evidence>
<protein>
    <submittedName>
        <fullName evidence="2">Uncharacterized protein</fullName>
    </submittedName>
</protein>
<keyword evidence="3" id="KW-1185">Reference proteome</keyword>
<organism evidence="2 3">
    <name type="scientific">Caenorhabditis nigoni</name>
    <dbReference type="NCBI Taxonomy" id="1611254"/>
    <lineage>
        <taxon>Eukaryota</taxon>
        <taxon>Metazoa</taxon>
        <taxon>Ecdysozoa</taxon>
        <taxon>Nematoda</taxon>
        <taxon>Chromadorea</taxon>
        <taxon>Rhabditida</taxon>
        <taxon>Rhabditina</taxon>
        <taxon>Rhabditomorpha</taxon>
        <taxon>Rhabditoidea</taxon>
        <taxon>Rhabditidae</taxon>
        <taxon>Peloderinae</taxon>
        <taxon>Caenorhabditis</taxon>
    </lineage>
</organism>
<dbReference type="Proteomes" id="UP000230233">
    <property type="component" value="Chromosome II"/>
</dbReference>
<accession>A0A2G5UVS3</accession>
<dbReference type="EMBL" id="PDUG01000002">
    <property type="protein sequence ID" value="PIC43610.1"/>
    <property type="molecule type" value="Genomic_DNA"/>
</dbReference>
<sequence>MSSFSNSLILITISLITITLVESRYNAYQTTNYNNRGGYYQGYRTSYNNRGTYSNGGYNNYSNRGAYSNRGYNNYYQYPGYGANQYRNYYYPQYAQATQAPAPRFQPSLADLLFGGMRQSAPSYSSNGINYDSFVGTKDNGIYLFCNGKGCPGRG</sequence>
<gene>
    <name evidence="2" type="primary">Cnig_chr_II.g4282</name>
    <name evidence="2" type="ORF">B9Z55_004282</name>
</gene>
<name>A0A2G5UVS3_9PELO</name>